<feature type="compositionally biased region" description="Basic and acidic residues" evidence="1">
    <location>
        <begin position="11"/>
        <end position="23"/>
    </location>
</feature>
<feature type="region of interest" description="Disordered" evidence="1">
    <location>
        <begin position="1"/>
        <end position="23"/>
    </location>
</feature>
<dbReference type="AlphaFoldDB" id="A0AAE1S7A7"/>
<sequence length="105" mass="11751">MSAAAAASRTSYREKKDVENKKQTVPEVITNDLRRDKAGNDALVDSKILGKQKKSIVFIAPVVKEPKVNSMIDRTEKSCDDNKLLASQDNDDGMPRYYAMIYKAI</sequence>
<reference evidence="2" key="1">
    <citation type="submission" date="2023-12" db="EMBL/GenBank/DDBJ databases">
        <title>Genome assembly of Anisodus tanguticus.</title>
        <authorList>
            <person name="Wang Y.-J."/>
        </authorList>
    </citation>
    <scope>NUCLEOTIDE SEQUENCE</scope>
    <source>
        <strain evidence="2">KB-2021</strain>
        <tissue evidence="2">Leaf</tissue>
    </source>
</reference>
<organism evidence="2 3">
    <name type="scientific">Anisodus tanguticus</name>
    <dbReference type="NCBI Taxonomy" id="243964"/>
    <lineage>
        <taxon>Eukaryota</taxon>
        <taxon>Viridiplantae</taxon>
        <taxon>Streptophyta</taxon>
        <taxon>Embryophyta</taxon>
        <taxon>Tracheophyta</taxon>
        <taxon>Spermatophyta</taxon>
        <taxon>Magnoliopsida</taxon>
        <taxon>eudicotyledons</taxon>
        <taxon>Gunneridae</taxon>
        <taxon>Pentapetalae</taxon>
        <taxon>asterids</taxon>
        <taxon>lamiids</taxon>
        <taxon>Solanales</taxon>
        <taxon>Solanaceae</taxon>
        <taxon>Solanoideae</taxon>
        <taxon>Hyoscyameae</taxon>
        <taxon>Anisodus</taxon>
    </lineage>
</organism>
<evidence type="ECO:0000256" key="1">
    <source>
        <dbReference type="SAM" id="MobiDB-lite"/>
    </source>
</evidence>
<dbReference type="EMBL" id="JAVYJV010000008">
    <property type="protein sequence ID" value="KAK4364038.1"/>
    <property type="molecule type" value="Genomic_DNA"/>
</dbReference>
<accession>A0AAE1S7A7</accession>
<evidence type="ECO:0000313" key="3">
    <source>
        <dbReference type="Proteomes" id="UP001291623"/>
    </source>
</evidence>
<protein>
    <submittedName>
        <fullName evidence="2">Uncharacterized protein</fullName>
    </submittedName>
</protein>
<keyword evidence="3" id="KW-1185">Reference proteome</keyword>
<evidence type="ECO:0000313" key="2">
    <source>
        <dbReference type="EMBL" id="KAK4364038.1"/>
    </source>
</evidence>
<proteinExistence type="predicted"/>
<dbReference type="Proteomes" id="UP001291623">
    <property type="component" value="Unassembled WGS sequence"/>
</dbReference>
<comment type="caution">
    <text evidence="2">The sequence shown here is derived from an EMBL/GenBank/DDBJ whole genome shotgun (WGS) entry which is preliminary data.</text>
</comment>
<gene>
    <name evidence="2" type="ORF">RND71_015396</name>
</gene>
<name>A0AAE1S7A7_9SOLA</name>